<accession>A0AAW7X465</accession>
<evidence type="ECO:0000313" key="2">
    <source>
        <dbReference type="Proteomes" id="UP001169760"/>
    </source>
</evidence>
<dbReference type="InterPro" id="IPR028978">
    <property type="entry name" value="Chorismate_lyase_/UTRA_dom_sf"/>
</dbReference>
<dbReference type="GO" id="GO:0008813">
    <property type="term" value="F:chorismate lyase activity"/>
    <property type="evidence" value="ECO:0007669"/>
    <property type="project" value="UniProtKB-EC"/>
</dbReference>
<dbReference type="InterPro" id="IPR002800">
    <property type="entry name" value="Rv2949c-like"/>
</dbReference>
<proteinExistence type="predicted"/>
<sequence>MNHFFVSSGYIEPAEASLLALSNFHALPPFLRVLLTTDGTVTKSLESYFWEPVKVETLAQGWITLAEDKPEIARTTGDKVWQRQVRLVGQKSKTEYAQAQSHICADQLSAHIREALEAGKVGIGELLRECGLETYRQITCVGSTPDDGSASAAAGTVWRSYRIVMGHQPFIQIREEFPVSVYL</sequence>
<dbReference type="EC" id="4.1.3.40" evidence="1"/>
<dbReference type="EMBL" id="JAUOPB010000002">
    <property type="protein sequence ID" value="MDO6421347.1"/>
    <property type="molecule type" value="Genomic_DNA"/>
</dbReference>
<name>A0AAW7X465_9GAMM</name>
<dbReference type="Pfam" id="PF01947">
    <property type="entry name" value="Rv2949c-like"/>
    <property type="match status" value="1"/>
</dbReference>
<dbReference type="SUPFAM" id="SSF64288">
    <property type="entry name" value="Chorismate lyase-like"/>
    <property type="match status" value="1"/>
</dbReference>
<protein>
    <submittedName>
        <fullName evidence="1">Chorismate lyase</fullName>
        <ecNumber evidence="1">4.1.3.40</ecNumber>
    </submittedName>
</protein>
<dbReference type="RefSeq" id="WP_303490756.1">
    <property type="nucleotide sequence ID" value="NZ_JAUOPB010000002.1"/>
</dbReference>
<dbReference type="AlphaFoldDB" id="A0AAW7X465"/>
<dbReference type="Proteomes" id="UP001169760">
    <property type="component" value="Unassembled WGS sequence"/>
</dbReference>
<reference evidence="1" key="1">
    <citation type="submission" date="2023-07" db="EMBL/GenBank/DDBJ databases">
        <title>Genome content predicts the carbon catabolic preferences of heterotrophic bacteria.</title>
        <authorList>
            <person name="Gralka M."/>
        </authorList>
    </citation>
    <scope>NUCLEOTIDE SEQUENCE</scope>
    <source>
        <strain evidence="1">I3M17_2</strain>
    </source>
</reference>
<evidence type="ECO:0000313" key="1">
    <source>
        <dbReference type="EMBL" id="MDO6421347.1"/>
    </source>
</evidence>
<keyword evidence="1" id="KW-0456">Lyase</keyword>
<organism evidence="1 2">
    <name type="scientific">Saccharophagus degradans</name>
    <dbReference type="NCBI Taxonomy" id="86304"/>
    <lineage>
        <taxon>Bacteria</taxon>
        <taxon>Pseudomonadati</taxon>
        <taxon>Pseudomonadota</taxon>
        <taxon>Gammaproteobacteria</taxon>
        <taxon>Cellvibrionales</taxon>
        <taxon>Cellvibrionaceae</taxon>
        <taxon>Saccharophagus</taxon>
    </lineage>
</organism>
<gene>
    <name evidence="1" type="ORF">Q4521_02570</name>
</gene>
<dbReference type="Gene3D" id="3.40.1410.10">
    <property type="entry name" value="Chorismate lyase-like"/>
    <property type="match status" value="1"/>
</dbReference>
<comment type="caution">
    <text evidence="1">The sequence shown here is derived from an EMBL/GenBank/DDBJ whole genome shotgun (WGS) entry which is preliminary data.</text>
</comment>